<dbReference type="InterPro" id="IPR028989">
    <property type="entry name" value="RimP_N"/>
</dbReference>
<evidence type="ECO:0000256" key="1">
    <source>
        <dbReference type="ARBA" id="ARBA00022490"/>
    </source>
</evidence>
<dbReference type="PANTHER" id="PTHR33867">
    <property type="entry name" value="RIBOSOME MATURATION FACTOR RIMP"/>
    <property type="match status" value="1"/>
</dbReference>
<accession>A0A9D1JM13</accession>
<dbReference type="CDD" id="cd01734">
    <property type="entry name" value="YlxS_C"/>
    <property type="match status" value="1"/>
</dbReference>
<protein>
    <recommendedName>
        <fullName evidence="3">Ribosome maturation factor RimP</fullName>
    </recommendedName>
</protein>
<name>A0A9D1JM13_9BACT</name>
<evidence type="ECO:0000313" key="6">
    <source>
        <dbReference type="EMBL" id="HIS35481.1"/>
    </source>
</evidence>
<evidence type="ECO:0000313" key="7">
    <source>
        <dbReference type="Proteomes" id="UP000823928"/>
    </source>
</evidence>
<dbReference type="SUPFAM" id="SSF74942">
    <property type="entry name" value="YhbC-like, C-terminal domain"/>
    <property type="match status" value="1"/>
</dbReference>
<dbReference type="SUPFAM" id="SSF75420">
    <property type="entry name" value="YhbC-like, N-terminal domain"/>
    <property type="match status" value="1"/>
</dbReference>
<evidence type="ECO:0000256" key="2">
    <source>
        <dbReference type="ARBA" id="ARBA00022517"/>
    </source>
</evidence>
<keyword evidence="2 3" id="KW-0690">Ribosome biogenesis</keyword>
<dbReference type="InterPro" id="IPR003728">
    <property type="entry name" value="Ribosome_maturation_RimP"/>
</dbReference>
<proteinExistence type="inferred from homology"/>
<dbReference type="InterPro" id="IPR035956">
    <property type="entry name" value="RimP_N_sf"/>
</dbReference>
<gene>
    <name evidence="3" type="primary">rimP</name>
    <name evidence="6" type="ORF">IAC10_02455</name>
</gene>
<dbReference type="Pfam" id="PF02576">
    <property type="entry name" value="RimP_N"/>
    <property type="match status" value="1"/>
</dbReference>
<evidence type="ECO:0000259" key="5">
    <source>
        <dbReference type="Pfam" id="PF17384"/>
    </source>
</evidence>
<dbReference type="AlphaFoldDB" id="A0A9D1JM13"/>
<organism evidence="6 7">
    <name type="scientific">Candidatus Scatousia excrementigallinarum</name>
    <dbReference type="NCBI Taxonomy" id="2840935"/>
    <lineage>
        <taxon>Bacteria</taxon>
        <taxon>Candidatus Scatousia</taxon>
    </lineage>
</organism>
<dbReference type="InterPro" id="IPR036847">
    <property type="entry name" value="RimP_C_sf"/>
</dbReference>
<dbReference type="Pfam" id="PF17384">
    <property type="entry name" value="DUF150_C"/>
    <property type="match status" value="1"/>
</dbReference>
<dbReference type="Gene3D" id="3.30.300.70">
    <property type="entry name" value="RimP-like superfamily, N-terminal"/>
    <property type="match status" value="1"/>
</dbReference>
<dbReference type="InterPro" id="IPR028998">
    <property type="entry name" value="RimP_C"/>
</dbReference>
<feature type="domain" description="Ribosome maturation factor RimP N-terminal" evidence="4">
    <location>
        <begin position="18"/>
        <end position="89"/>
    </location>
</feature>
<dbReference type="PANTHER" id="PTHR33867:SF1">
    <property type="entry name" value="RIBOSOME MATURATION FACTOR RIMP"/>
    <property type="match status" value="1"/>
</dbReference>
<dbReference type="Proteomes" id="UP000823928">
    <property type="component" value="Unassembled WGS sequence"/>
</dbReference>
<feature type="domain" description="Ribosome maturation factor RimP C-terminal" evidence="5">
    <location>
        <begin position="94"/>
        <end position="160"/>
    </location>
</feature>
<comment type="function">
    <text evidence="3">Required for maturation of 30S ribosomal subunits.</text>
</comment>
<dbReference type="GO" id="GO:0000028">
    <property type="term" value="P:ribosomal small subunit assembly"/>
    <property type="evidence" value="ECO:0007669"/>
    <property type="project" value="TreeGrafter"/>
</dbReference>
<keyword evidence="1 3" id="KW-0963">Cytoplasm</keyword>
<dbReference type="Gene3D" id="2.30.30.180">
    <property type="entry name" value="Ribosome maturation factor RimP, C-terminal domain"/>
    <property type="match status" value="1"/>
</dbReference>
<reference evidence="6" key="1">
    <citation type="submission" date="2020-10" db="EMBL/GenBank/DDBJ databases">
        <authorList>
            <person name="Gilroy R."/>
        </authorList>
    </citation>
    <scope>NUCLEOTIDE SEQUENCE</scope>
    <source>
        <strain evidence="6">6276</strain>
    </source>
</reference>
<evidence type="ECO:0000259" key="4">
    <source>
        <dbReference type="Pfam" id="PF02576"/>
    </source>
</evidence>
<comment type="subcellular location">
    <subcellularLocation>
        <location evidence="3">Cytoplasm</location>
    </subcellularLocation>
</comment>
<reference evidence="6" key="2">
    <citation type="journal article" date="2021" name="PeerJ">
        <title>Extensive microbial diversity within the chicken gut microbiome revealed by metagenomics and culture.</title>
        <authorList>
            <person name="Gilroy R."/>
            <person name="Ravi A."/>
            <person name="Getino M."/>
            <person name="Pursley I."/>
            <person name="Horton D.L."/>
            <person name="Alikhan N.F."/>
            <person name="Baker D."/>
            <person name="Gharbi K."/>
            <person name="Hall N."/>
            <person name="Watson M."/>
            <person name="Adriaenssens E.M."/>
            <person name="Foster-Nyarko E."/>
            <person name="Jarju S."/>
            <person name="Secka A."/>
            <person name="Antonio M."/>
            <person name="Oren A."/>
            <person name="Chaudhuri R.R."/>
            <person name="La Ragione R."/>
            <person name="Hildebrand F."/>
            <person name="Pallen M.J."/>
        </authorList>
    </citation>
    <scope>NUCLEOTIDE SEQUENCE</scope>
    <source>
        <strain evidence="6">6276</strain>
    </source>
</reference>
<dbReference type="GO" id="GO:0005829">
    <property type="term" value="C:cytosol"/>
    <property type="evidence" value="ECO:0007669"/>
    <property type="project" value="TreeGrafter"/>
</dbReference>
<sequence length="161" mass="19277">MVKQDINRHEIIEKITPLIENTAMRFGYVPIEIEFVKENHRWFLRIFLYSKEKDVTLDDCEKVTRSLSDFLDELIPVKYYLEVSSPGLERKFKSDKEFIIFKGRRISLKLREPFEGETEKIFKGEILDFDEKEGLKFFRFDDGQELIIPRTNIQSAKLYID</sequence>
<dbReference type="EMBL" id="DVIU01000047">
    <property type="protein sequence ID" value="HIS35481.1"/>
    <property type="molecule type" value="Genomic_DNA"/>
</dbReference>
<dbReference type="HAMAP" id="MF_01077">
    <property type="entry name" value="RimP"/>
    <property type="match status" value="1"/>
</dbReference>
<comment type="caution">
    <text evidence="6">The sequence shown here is derived from an EMBL/GenBank/DDBJ whole genome shotgun (WGS) entry which is preliminary data.</text>
</comment>
<evidence type="ECO:0000256" key="3">
    <source>
        <dbReference type="HAMAP-Rule" id="MF_01077"/>
    </source>
</evidence>
<dbReference type="GO" id="GO:0006412">
    <property type="term" value="P:translation"/>
    <property type="evidence" value="ECO:0007669"/>
    <property type="project" value="TreeGrafter"/>
</dbReference>
<comment type="similarity">
    <text evidence="3">Belongs to the RimP family.</text>
</comment>